<feature type="region of interest" description="Disordered" evidence="1">
    <location>
        <begin position="202"/>
        <end position="225"/>
    </location>
</feature>
<reference evidence="3" key="1">
    <citation type="submission" date="2025-08" db="UniProtKB">
        <authorList>
            <consortium name="RefSeq"/>
        </authorList>
    </citation>
    <scope>IDENTIFICATION</scope>
    <source>
        <strain evidence="3">OHB3-1</strain>
    </source>
</reference>
<dbReference type="PANTHER" id="PTHR34380">
    <property type="entry name" value="BNAA03G12380D PROTEIN"/>
    <property type="match status" value="1"/>
</dbReference>
<dbReference type="GeneID" id="111008341"/>
<keyword evidence="2" id="KW-1185">Reference proteome</keyword>
<evidence type="ECO:0000313" key="3">
    <source>
        <dbReference type="RefSeq" id="XP_022136690.1"/>
    </source>
</evidence>
<evidence type="ECO:0000313" key="2">
    <source>
        <dbReference type="Proteomes" id="UP000504603"/>
    </source>
</evidence>
<name>A0A6J1C4N7_MOMCH</name>
<dbReference type="OrthoDB" id="1899721at2759"/>
<dbReference type="Proteomes" id="UP000504603">
    <property type="component" value="Unplaced"/>
</dbReference>
<sequence>MATEPHSVAAALSCIDEDDLETRSISELVSFLRTAFRNIDFDKVEEVLVAKEVKLKKEIENKNKECELIQTKYEFLRLDNLTQECTLQQQVKVDSKEFDKWKETYEELKERESEIINLKQLVFKVNQNREETKSALEQSEKLLEVVQKTREDDKKIIEELKCENSELESSKRAIEVAYEQCQKKYEELVRRVSQLEDSYAKLNNGEPVAPNRNDTKSGACSDGSKKFVRKKGAESDKIENRTGTGGCIVEIISDDENASVENLFRPRGNPKRKLGSFLDDCEVYSAERDDEEIIILPGGSKGKKVGASSTTPHHCHPAKHVLKKLLSSGTNDSKKVVTSPRSAPVMLRQCTEKVGAECKLHNSKLKHATYCRDYSSEDWSISSDSDGDTQNGYGSSHLNSKDQGKICNKQWELQAEMLAAFNESDVLCMEAVCILYRQKNLTAKPHGADLPSRHRGFNEADMLRGTTLALFLTSGDPQGRLKKSTIELKRFDVSGLADCRRIAIEHSKQLFEILQNDEDRFLFHEKEVNCSFL</sequence>
<proteinExistence type="predicted"/>
<gene>
    <name evidence="3" type="primary">LOC111008341</name>
</gene>
<protein>
    <submittedName>
        <fullName evidence="3">Spindle pole body component 110-like isoform X1</fullName>
    </submittedName>
</protein>
<dbReference type="KEGG" id="mcha:111008341"/>
<accession>A0A6J1C4N7</accession>
<organism evidence="2 3">
    <name type="scientific">Momordica charantia</name>
    <name type="common">Bitter gourd</name>
    <name type="synonym">Balsam pear</name>
    <dbReference type="NCBI Taxonomy" id="3673"/>
    <lineage>
        <taxon>Eukaryota</taxon>
        <taxon>Viridiplantae</taxon>
        <taxon>Streptophyta</taxon>
        <taxon>Embryophyta</taxon>
        <taxon>Tracheophyta</taxon>
        <taxon>Spermatophyta</taxon>
        <taxon>Magnoliopsida</taxon>
        <taxon>eudicotyledons</taxon>
        <taxon>Gunneridae</taxon>
        <taxon>Pentapetalae</taxon>
        <taxon>rosids</taxon>
        <taxon>fabids</taxon>
        <taxon>Cucurbitales</taxon>
        <taxon>Cucurbitaceae</taxon>
        <taxon>Momordiceae</taxon>
        <taxon>Momordica</taxon>
    </lineage>
</organism>
<dbReference type="AlphaFoldDB" id="A0A6J1C4N7"/>
<dbReference type="PANTHER" id="PTHR34380:SF1">
    <property type="entry name" value="OS01G0221300 PROTEIN"/>
    <property type="match status" value="1"/>
</dbReference>
<evidence type="ECO:0000256" key="1">
    <source>
        <dbReference type="SAM" id="MobiDB-lite"/>
    </source>
</evidence>
<dbReference type="RefSeq" id="XP_022136690.1">
    <property type="nucleotide sequence ID" value="XM_022280998.1"/>
</dbReference>